<comment type="function">
    <text evidence="4">Responsible for synthesis of pseudouridine from uracil-65 in transfer RNAs.</text>
</comment>
<protein>
    <recommendedName>
        <fullName evidence="6">tRNA pseudouridine synthase C</fullName>
        <ecNumber evidence="5">5.4.99.26</ecNumber>
    </recommendedName>
    <alternativeName>
        <fullName evidence="8">tRNA pseudouridine(65) synthase</fullName>
    </alternativeName>
    <alternativeName>
        <fullName evidence="9">tRNA pseudouridylate synthase C</fullName>
    </alternativeName>
    <alternativeName>
        <fullName evidence="7">tRNA-uridine isomerase C</fullName>
    </alternativeName>
</protein>
<dbReference type="GO" id="GO:0000455">
    <property type="term" value="P:enzyme-directed rRNA pseudouridine synthesis"/>
    <property type="evidence" value="ECO:0007669"/>
    <property type="project" value="TreeGrafter"/>
</dbReference>
<dbReference type="RefSeq" id="WP_223303871.1">
    <property type="nucleotide sequence ID" value="NZ_CP015249.1"/>
</dbReference>
<dbReference type="PATRIC" id="fig|1300342.3.peg.3674"/>
<dbReference type="PROSITE" id="PS01129">
    <property type="entry name" value="PSI_RLU"/>
    <property type="match status" value="1"/>
</dbReference>
<dbReference type="AlphaFoldDB" id="A0A167HAP9"/>
<gene>
    <name evidence="11" type="ORF">I596_3762</name>
</gene>
<dbReference type="GO" id="GO:0160149">
    <property type="term" value="F:tRNA pseudouridine(65) synthase activity"/>
    <property type="evidence" value="ECO:0007669"/>
    <property type="project" value="UniProtKB-EC"/>
</dbReference>
<keyword evidence="1" id="KW-0819">tRNA processing</keyword>
<dbReference type="GO" id="GO:0003723">
    <property type="term" value="F:RNA binding"/>
    <property type="evidence" value="ECO:0007669"/>
    <property type="project" value="InterPro"/>
</dbReference>
<dbReference type="PANTHER" id="PTHR21600:SF56">
    <property type="entry name" value="TRNA PSEUDOURIDINE SYNTHASE C"/>
    <property type="match status" value="1"/>
</dbReference>
<name>A0A167HAP9_9GAMM</name>
<evidence type="ECO:0000256" key="9">
    <source>
        <dbReference type="ARBA" id="ARBA00043049"/>
    </source>
</evidence>
<dbReference type="GO" id="GO:0008033">
    <property type="term" value="P:tRNA processing"/>
    <property type="evidence" value="ECO:0007669"/>
    <property type="project" value="UniProtKB-KW"/>
</dbReference>
<organism evidence="11 12">
    <name type="scientific">Dokdonella koreensis DS-123</name>
    <dbReference type="NCBI Taxonomy" id="1300342"/>
    <lineage>
        <taxon>Bacteria</taxon>
        <taxon>Pseudomonadati</taxon>
        <taxon>Pseudomonadota</taxon>
        <taxon>Gammaproteobacteria</taxon>
        <taxon>Lysobacterales</taxon>
        <taxon>Rhodanobacteraceae</taxon>
        <taxon>Dokdonella</taxon>
    </lineage>
</organism>
<accession>A0A167HAP9</accession>
<dbReference type="KEGG" id="dko:I596_3762"/>
<dbReference type="STRING" id="1300342.I596_3762"/>
<dbReference type="InterPro" id="IPR020103">
    <property type="entry name" value="PsdUridine_synth_cat_dom_sf"/>
</dbReference>
<evidence type="ECO:0000256" key="4">
    <source>
        <dbReference type="ARBA" id="ARBA00037670"/>
    </source>
</evidence>
<evidence type="ECO:0000256" key="7">
    <source>
        <dbReference type="ARBA" id="ARBA00041803"/>
    </source>
</evidence>
<dbReference type="PANTHER" id="PTHR21600">
    <property type="entry name" value="MITOCHONDRIAL RNA PSEUDOURIDINE SYNTHASE"/>
    <property type="match status" value="1"/>
</dbReference>
<dbReference type="InterPro" id="IPR050188">
    <property type="entry name" value="RluA_PseudoU_synthase"/>
</dbReference>
<dbReference type="EMBL" id="CP015249">
    <property type="protein sequence ID" value="ANB19745.1"/>
    <property type="molecule type" value="Genomic_DNA"/>
</dbReference>
<reference evidence="11 12" key="1">
    <citation type="submission" date="2016-04" db="EMBL/GenBank/DDBJ databases">
        <title>Complete genome sequence of Dokdonella koreensis DS-123T.</title>
        <authorList>
            <person name="Kim J.F."/>
            <person name="Lee H."/>
            <person name="Kwak M.-J."/>
        </authorList>
    </citation>
    <scope>NUCLEOTIDE SEQUENCE [LARGE SCALE GENOMIC DNA]</scope>
    <source>
        <strain evidence="11 12">DS-123</strain>
    </source>
</reference>
<evidence type="ECO:0000313" key="11">
    <source>
        <dbReference type="EMBL" id="ANB19745.1"/>
    </source>
</evidence>
<dbReference type="InterPro" id="IPR006224">
    <property type="entry name" value="PsdUridine_synth_RluA-like_CS"/>
</dbReference>
<evidence type="ECO:0000256" key="6">
    <source>
        <dbReference type="ARBA" id="ARBA00040675"/>
    </source>
</evidence>
<feature type="domain" description="Pseudouridine synthase RsuA/RluA-like" evidence="10">
    <location>
        <begin position="19"/>
        <end position="170"/>
    </location>
</feature>
<dbReference type="EC" id="5.4.99.26" evidence="5"/>
<evidence type="ECO:0000256" key="2">
    <source>
        <dbReference type="ARBA" id="ARBA00023235"/>
    </source>
</evidence>
<dbReference type="InterPro" id="IPR006145">
    <property type="entry name" value="PsdUridine_synth_RsuA/RluA"/>
</dbReference>
<evidence type="ECO:0000259" key="10">
    <source>
        <dbReference type="Pfam" id="PF00849"/>
    </source>
</evidence>
<keyword evidence="2" id="KW-0413">Isomerase</keyword>
<evidence type="ECO:0000256" key="3">
    <source>
        <dbReference type="ARBA" id="ARBA00036607"/>
    </source>
</evidence>
<evidence type="ECO:0000313" key="12">
    <source>
        <dbReference type="Proteomes" id="UP000076830"/>
    </source>
</evidence>
<keyword evidence="12" id="KW-1185">Reference proteome</keyword>
<evidence type="ECO:0000256" key="1">
    <source>
        <dbReference type="ARBA" id="ARBA00022694"/>
    </source>
</evidence>
<sequence length="252" mass="28176">MSAGGGVEAPLPVLYSDDHLLAVDKPAALAVHRSRLVGSDSDYLIDRLRAQAGGPVQLVHRLDRATSGIVLVARNAEIAADLGRQLMARSVEKRYLAVCRGWPETTGQVDYPLPGVRESGPRKPALTRWQRLATVEVPIAISRYPCQRYALVEIVPETGRYRQIRRHFSHIHHPLIGDTSHGRGEHNRLFREHFQSHRLLLHAWRLRLRHPVGGHPLELHAPLDAGWLRLLDRFGWPSPDTSGQADAGADPR</sequence>
<dbReference type="SUPFAM" id="SSF55120">
    <property type="entry name" value="Pseudouridine synthase"/>
    <property type="match status" value="1"/>
</dbReference>
<evidence type="ECO:0000256" key="5">
    <source>
        <dbReference type="ARBA" id="ARBA00038943"/>
    </source>
</evidence>
<dbReference type="Proteomes" id="UP000076830">
    <property type="component" value="Chromosome"/>
</dbReference>
<evidence type="ECO:0000256" key="8">
    <source>
        <dbReference type="ARBA" id="ARBA00041975"/>
    </source>
</evidence>
<proteinExistence type="predicted"/>
<dbReference type="Pfam" id="PF00849">
    <property type="entry name" value="PseudoU_synth_2"/>
    <property type="match status" value="1"/>
</dbReference>
<dbReference type="Gene3D" id="3.30.2350.10">
    <property type="entry name" value="Pseudouridine synthase"/>
    <property type="match status" value="1"/>
</dbReference>
<comment type="catalytic activity">
    <reaction evidence="3">
        <text>uridine(65) in tRNA = pseudouridine(65) in tRNA</text>
        <dbReference type="Rhea" id="RHEA:42536"/>
        <dbReference type="Rhea" id="RHEA-COMP:10103"/>
        <dbReference type="Rhea" id="RHEA-COMP:10104"/>
        <dbReference type="ChEBI" id="CHEBI:65314"/>
        <dbReference type="ChEBI" id="CHEBI:65315"/>
        <dbReference type="EC" id="5.4.99.26"/>
    </reaction>
</comment>